<keyword evidence="1" id="KW-0732">Signal</keyword>
<proteinExistence type="predicted"/>
<evidence type="ECO:0000313" key="3">
    <source>
        <dbReference type="Proteomes" id="UP000440578"/>
    </source>
</evidence>
<evidence type="ECO:0000256" key="1">
    <source>
        <dbReference type="SAM" id="SignalP"/>
    </source>
</evidence>
<accession>A0A6A4VIP2</accession>
<dbReference type="AlphaFoldDB" id="A0A6A4VIP2"/>
<name>A0A6A4VIP2_AMPAM</name>
<dbReference type="OrthoDB" id="5565075at2759"/>
<dbReference type="EMBL" id="VIIS01001746">
    <property type="protein sequence ID" value="KAF0293453.1"/>
    <property type="molecule type" value="Genomic_DNA"/>
</dbReference>
<sequence length="275" mass="30305">MTSLLVAGLCALLVAGQHASGRRRAEQQPTSLHRWLICSQSCQTADALYGACEPAHRCPDHRLRASSFVTLCELGLGHQAVCCPWVRQERVHQHELIQCGRLCATDRSKRALYGTCLYRDECPANRRRLVGRLSACTSAGFRGRVCCPFQPPVLVAKNQLNITHLNGLKSTSPFDNRASSGSALFGFMWPMLLGNSGGDSFLTGVPSKMEETGVLAERRPVLPAAQLLGTESRTCELLSGLPAVEHACRRGQRQHQHLLQTNWVYTMVFVYSAFV</sequence>
<feature type="signal peptide" evidence="1">
    <location>
        <begin position="1"/>
        <end position="16"/>
    </location>
</feature>
<feature type="chain" id="PRO_5025335003" evidence="1">
    <location>
        <begin position="17"/>
        <end position="275"/>
    </location>
</feature>
<evidence type="ECO:0000313" key="2">
    <source>
        <dbReference type="EMBL" id="KAF0293453.1"/>
    </source>
</evidence>
<dbReference type="Proteomes" id="UP000440578">
    <property type="component" value="Unassembled WGS sequence"/>
</dbReference>
<comment type="caution">
    <text evidence="2">The sequence shown here is derived from an EMBL/GenBank/DDBJ whole genome shotgun (WGS) entry which is preliminary data.</text>
</comment>
<reference evidence="2 3" key="1">
    <citation type="submission" date="2019-07" db="EMBL/GenBank/DDBJ databases">
        <title>Draft genome assembly of a fouling barnacle, Amphibalanus amphitrite (Darwin, 1854): The first reference genome for Thecostraca.</title>
        <authorList>
            <person name="Kim W."/>
        </authorList>
    </citation>
    <scope>NUCLEOTIDE SEQUENCE [LARGE SCALE GENOMIC DNA]</scope>
    <source>
        <strain evidence="2">SNU_AA5</strain>
        <tissue evidence="2">Soma without cirri and trophi</tissue>
    </source>
</reference>
<protein>
    <submittedName>
        <fullName evidence="2">Uncharacterized protein</fullName>
    </submittedName>
</protein>
<keyword evidence="3" id="KW-1185">Reference proteome</keyword>
<gene>
    <name evidence="2" type="ORF">FJT64_008740</name>
</gene>
<organism evidence="2 3">
    <name type="scientific">Amphibalanus amphitrite</name>
    <name type="common">Striped barnacle</name>
    <name type="synonym">Balanus amphitrite</name>
    <dbReference type="NCBI Taxonomy" id="1232801"/>
    <lineage>
        <taxon>Eukaryota</taxon>
        <taxon>Metazoa</taxon>
        <taxon>Ecdysozoa</taxon>
        <taxon>Arthropoda</taxon>
        <taxon>Crustacea</taxon>
        <taxon>Multicrustacea</taxon>
        <taxon>Cirripedia</taxon>
        <taxon>Thoracica</taxon>
        <taxon>Thoracicalcarea</taxon>
        <taxon>Balanomorpha</taxon>
        <taxon>Balanoidea</taxon>
        <taxon>Balanidae</taxon>
        <taxon>Amphibalaninae</taxon>
        <taxon>Amphibalanus</taxon>
    </lineage>
</organism>